<feature type="region of interest" description="Disordered" evidence="1">
    <location>
        <begin position="106"/>
        <end position="163"/>
    </location>
</feature>
<dbReference type="AlphaFoldDB" id="A0A0D3ERK9"/>
<feature type="compositionally biased region" description="Basic and acidic residues" evidence="1">
    <location>
        <begin position="29"/>
        <end position="52"/>
    </location>
</feature>
<accession>A0A0D3ERK9</accession>
<dbReference type="HOGENOM" id="CLU_138199_0_0_1"/>
<feature type="region of interest" description="Disordered" evidence="1">
    <location>
        <begin position="25"/>
        <end position="52"/>
    </location>
</feature>
<evidence type="ECO:0000256" key="1">
    <source>
        <dbReference type="SAM" id="MobiDB-lite"/>
    </source>
</evidence>
<evidence type="ECO:0000313" key="3">
    <source>
        <dbReference type="Proteomes" id="UP000026960"/>
    </source>
</evidence>
<dbReference type="Gramene" id="OBART01G23780.1">
    <property type="protein sequence ID" value="OBART01G23780.1"/>
    <property type="gene ID" value="OBART01G23780"/>
</dbReference>
<feature type="compositionally biased region" description="Basic and acidic residues" evidence="1">
    <location>
        <begin position="151"/>
        <end position="163"/>
    </location>
</feature>
<feature type="region of interest" description="Disordered" evidence="1">
    <location>
        <begin position="64"/>
        <end position="84"/>
    </location>
</feature>
<reference evidence="2" key="1">
    <citation type="journal article" date="2009" name="Rice">
        <title>De Novo Next Generation Sequencing of Plant Genomes.</title>
        <authorList>
            <person name="Rounsley S."/>
            <person name="Marri P.R."/>
            <person name="Yu Y."/>
            <person name="He R."/>
            <person name="Sisneros N."/>
            <person name="Goicoechea J.L."/>
            <person name="Lee S.J."/>
            <person name="Angelova A."/>
            <person name="Kudrna D."/>
            <person name="Luo M."/>
            <person name="Affourtit J."/>
            <person name="Desany B."/>
            <person name="Knight J."/>
            <person name="Niazi F."/>
            <person name="Egholm M."/>
            <person name="Wing R.A."/>
        </authorList>
    </citation>
    <scope>NUCLEOTIDE SEQUENCE [LARGE SCALE GENOMIC DNA]</scope>
    <source>
        <strain evidence="2">cv. IRGC 105608</strain>
    </source>
</reference>
<sequence>MMQTRMGSAEVGVVSRDRGCESWSIVAEGESRKGEQGALHGEGEDRRRSRREEVRVCGFALGQGRRNARRGEGAGRGGVGERRGGVDAWMTAAAWMREPVVEAARTWRRKGFRRRGSVEGEPTSSGDEDEQERRSAAMQHGDGGGRAARCGKREGGFRREENF</sequence>
<reference evidence="2" key="2">
    <citation type="submission" date="2015-03" db="UniProtKB">
        <authorList>
            <consortium name="EnsemblPlants"/>
        </authorList>
    </citation>
    <scope>IDENTIFICATION</scope>
</reference>
<dbReference type="EnsemblPlants" id="OBART01G23780.1">
    <property type="protein sequence ID" value="OBART01G23780.1"/>
    <property type="gene ID" value="OBART01G23780"/>
</dbReference>
<protein>
    <submittedName>
        <fullName evidence="2">Uncharacterized protein</fullName>
    </submittedName>
</protein>
<evidence type="ECO:0000313" key="2">
    <source>
        <dbReference type="EnsemblPlants" id="OBART01G23780.1"/>
    </source>
</evidence>
<keyword evidence="3" id="KW-1185">Reference proteome</keyword>
<proteinExistence type="predicted"/>
<name>A0A0D3ERK9_9ORYZ</name>
<organism evidence="2">
    <name type="scientific">Oryza barthii</name>
    <dbReference type="NCBI Taxonomy" id="65489"/>
    <lineage>
        <taxon>Eukaryota</taxon>
        <taxon>Viridiplantae</taxon>
        <taxon>Streptophyta</taxon>
        <taxon>Embryophyta</taxon>
        <taxon>Tracheophyta</taxon>
        <taxon>Spermatophyta</taxon>
        <taxon>Magnoliopsida</taxon>
        <taxon>Liliopsida</taxon>
        <taxon>Poales</taxon>
        <taxon>Poaceae</taxon>
        <taxon>BOP clade</taxon>
        <taxon>Oryzoideae</taxon>
        <taxon>Oryzeae</taxon>
        <taxon>Oryzinae</taxon>
        <taxon>Oryza</taxon>
    </lineage>
</organism>
<dbReference type="Proteomes" id="UP000026960">
    <property type="component" value="Chromosome 1"/>
</dbReference>
<feature type="compositionally biased region" description="Basic and acidic residues" evidence="1">
    <location>
        <begin position="69"/>
        <end position="84"/>
    </location>
</feature>
<feature type="compositionally biased region" description="Basic residues" evidence="1">
    <location>
        <begin position="106"/>
        <end position="115"/>
    </location>
</feature>
<dbReference type="PaxDb" id="65489-OBART01G23780.1"/>